<gene>
    <name evidence="9" type="primary">ssuC_2</name>
    <name evidence="9" type="ORF">GCE9029_02863</name>
</gene>
<dbReference type="PANTHER" id="PTHR30151:SF0">
    <property type="entry name" value="ABC TRANSPORTER PERMEASE PROTEIN MJ0413-RELATED"/>
    <property type="match status" value="1"/>
</dbReference>
<dbReference type="Gene3D" id="1.10.3720.10">
    <property type="entry name" value="MetI-like"/>
    <property type="match status" value="1"/>
</dbReference>
<dbReference type="CDD" id="cd06261">
    <property type="entry name" value="TM_PBP2"/>
    <property type="match status" value="1"/>
</dbReference>
<dbReference type="PANTHER" id="PTHR30151">
    <property type="entry name" value="ALKANE SULFONATE ABC TRANSPORTER-RELATED, MEMBRANE SUBUNIT"/>
    <property type="match status" value="1"/>
</dbReference>
<name>A0A128F5R0_9GAMM</name>
<protein>
    <submittedName>
        <fullName evidence="9">Putative aliphatic sulfonates transport permease protein SsuC</fullName>
    </submittedName>
</protein>
<evidence type="ECO:0000313" key="10">
    <source>
        <dbReference type="Proteomes" id="UP000071641"/>
    </source>
</evidence>
<evidence type="ECO:0000256" key="4">
    <source>
        <dbReference type="ARBA" id="ARBA00022692"/>
    </source>
</evidence>
<keyword evidence="3" id="KW-1003">Cell membrane</keyword>
<dbReference type="OrthoDB" id="258894at2"/>
<feature type="transmembrane region" description="Helical" evidence="7">
    <location>
        <begin position="125"/>
        <end position="149"/>
    </location>
</feature>
<dbReference type="EMBL" id="FIZX01000002">
    <property type="protein sequence ID" value="CZF81845.1"/>
    <property type="molecule type" value="Genomic_DNA"/>
</dbReference>
<evidence type="ECO:0000256" key="5">
    <source>
        <dbReference type="ARBA" id="ARBA00022989"/>
    </source>
</evidence>
<dbReference type="AlphaFoldDB" id="A0A128F5R0"/>
<comment type="subcellular location">
    <subcellularLocation>
        <location evidence="1 7">Cell membrane</location>
        <topology evidence="1 7">Multi-pass membrane protein</topology>
    </subcellularLocation>
</comment>
<dbReference type="RefSeq" id="WP_002542470.1">
    <property type="nucleotide sequence ID" value="NZ_FIZX01000002.1"/>
</dbReference>
<organism evidence="9 10">
    <name type="scientific">Grimontia celer</name>
    <dbReference type="NCBI Taxonomy" id="1796497"/>
    <lineage>
        <taxon>Bacteria</taxon>
        <taxon>Pseudomonadati</taxon>
        <taxon>Pseudomonadota</taxon>
        <taxon>Gammaproteobacteria</taxon>
        <taxon>Vibrionales</taxon>
        <taxon>Vibrionaceae</taxon>
        <taxon>Grimontia</taxon>
    </lineage>
</organism>
<keyword evidence="4 7" id="KW-0812">Transmembrane</keyword>
<evidence type="ECO:0000313" key="9">
    <source>
        <dbReference type="EMBL" id="CZF81845.1"/>
    </source>
</evidence>
<keyword evidence="2 7" id="KW-0813">Transport</keyword>
<dbReference type="STRING" id="1796497.GCE9029_02863"/>
<accession>A0A128F5R0</accession>
<dbReference type="GO" id="GO:0005886">
    <property type="term" value="C:plasma membrane"/>
    <property type="evidence" value="ECO:0007669"/>
    <property type="project" value="UniProtKB-SubCell"/>
</dbReference>
<dbReference type="InterPro" id="IPR035906">
    <property type="entry name" value="MetI-like_sf"/>
</dbReference>
<comment type="similarity">
    <text evidence="7">Belongs to the binding-protein-dependent transport system permease family.</text>
</comment>
<evidence type="ECO:0000256" key="3">
    <source>
        <dbReference type="ARBA" id="ARBA00022475"/>
    </source>
</evidence>
<feature type="domain" description="ABC transmembrane type-1" evidence="8">
    <location>
        <begin position="80"/>
        <end position="256"/>
    </location>
</feature>
<evidence type="ECO:0000256" key="2">
    <source>
        <dbReference type="ARBA" id="ARBA00022448"/>
    </source>
</evidence>
<evidence type="ECO:0000256" key="1">
    <source>
        <dbReference type="ARBA" id="ARBA00004651"/>
    </source>
</evidence>
<sequence>MTRIINLKPSPFGRSVLACLPFVLLIAAYLVASDARLAENPNDKLLPSFASIADGIERMAFEPSRRTGEFLLWVDTWASLERLCLGVGISALLALVVGVANGMIPYVRAPLSPMVRAMSLIPPMAILPILFIALGLGELSKVVLIVIGITPMMIRDLQLRTESLPSEQIIKAQTLGANSWTLLVRVVLPQVMPRLIEAVRLTLGSAWLFLIAAEAIASTEGLGYRIFLIRRYLAMDVILPYVVWITILAFLMDWLLQKLSAKCYPWFHATQGGK</sequence>
<feature type="transmembrane region" description="Helical" evidence="7">
    <location>
        <begin position="12"/>
        <end position="32"/>
    </location>
</feature>
<reference evidence="10" key="1">
    <citation type="submission" date="2016-02" db="EMBL/GenBank/DDBJ databases">
        <authorList>
            <person name="Rodrigo-Torres Lidia"/>
            <person name="Arahal R.David."/>
        </authorList>
    </citation>
    <scope>NUCLEOTIDE SEQUENCE [LARGE SCALE GENOMIC DNA]</scope>
    <source>
        <strain evidence="10">CECT 9029</strain>
    </source>
</reference>
<evidence type="ECO:0000256" key="6">
    <source>
        <dbReference type="ARBA" id="ARBA00023136"/>
    </source>
</evidence>
<keyword evidence="10" id="KW-1185">Reference proteome</keyword>
<dbReference type="Proteomes" id="UP000071641">
    <property type="component" value="Unassembled WGS sequence"/>
</dbReference>
<dbReference type="GO" id="GO:0055085">
    <property type="term" value="P:transmembrane transport"/>
    <property type="evidence" value="ECO:0007669"/>
    <property type="project" value="InterPro"/>
</dbReference>
<dbReference type="InterPro" id="IPR000515">
    <property type="entry name" value="MetI-like"/>
</dbReference>
<keyword evidence="5 7" id="KW-1133">Transmembrane helix</keyword>
<proteinExistence type="inferred from homology"/>
<dbReference type="Pfam" id="PF00528">
    <property type="entry name" value="BPD_transp_1"/>
    <property type="match status" value="1"/>
</dbReference>
<keyword evidence="6 7" id="KW-0472">Membrane</keyword>
<feature type="transmembrane region" description="Helical" evidence="7">
    <location>
        <begin position="238"/>
        <end position="256"/>
    </location>
</feature>
<dbReference type="PROSITE" id="PS50928">
    <property type="entry name" value="ABC_TM1"/>
    <property type="match status" value="1"/>
</dbReference>
<evidence type="ECO:0000259" key="8">
    <source>
        <dbReference type="PROSITE" id="PS50928"/>
    </source>
</evidence>
<feature type="transmembrane region" description="Helical" evidence="7">
    <location>
        <begin position="85"/>
        <end position="104"/>
    </location>
</feature>
<evidence type="ECO:0000256" key="7">
    <source>
        <dbReference type="RuleBase" id="RU363032"/>
    </source>
</evidence>
<dbReference type="SUPFAM" id="SSF161098">
    <property type="entry name" value="MetI-like"/>
    <property type="match status" value="1"/>
</dbReference>